<sequence>MNEMKKVTLGLLTCGLVLTTGIVAHAEGSATTKADIKFTQGGTEEVEIPTPTPNPDPSTKRNPDPDPMPGDLTEPGNKGPLKFVDLPKINFGEVELAPFTQNYFAQFQTRKYTKEDKTKADGVYPTLVAVQDLRGGAKGWSVSVSHNGRFTKTGVNGGGTIKAGLSLKGGNVRTNTFNEPEATTFKPESAIKTDEYTNISYADTTTEVAIFKADPAKKQGYGKWSIGFGGIDEKTSGQGLDGNGTTGEVNNKKKGLNPGVRLTVPTQIIDTDNGGAYETTLVWTLSQVK</sequence>
<feature type="region of interest" description="Disordered" evidence="1">
    <location>
        <begin position="40"/>
        <end position="79"/>
    </location>
</feature>
<keyword evidence="5" id="KW-1185">Reference proteome</keyword>
<dbReference type="Pfam" id="PF13731">
    <property type="entry name" value="WxL"/>
    <property type="match status" value="1"/>
</dbReference>
<evidence type="ECO:0000313" key="5">
    <source>
        <dbReference type="Proteomes" id="UP000310506"/>
    </source>
</evidence>
<comment type="caution">
    <text evidence="4">The sequence shown here is derived from an EMBL/GenBank/DDBJ whole genome shotgun (WGS) entry which is preliminary data.</text>
</comment>
<keyword evidence="2" id="KW-0732">Signal</keyword>
<dbReference type="Proteomes" id="UP000310506">
    <property type="component" value="Unassembled WGS sequence"/>
</dbReference>
<dbReference type="InterPro" id="IPR027994">
    <property type="entry name" value="WxL_dom"/>
</dbReference>
<evidence type="ECO:0000256" key="1">
    <source>
        <dbReference type="SAM" id="MobiDB-lite"/>
    </source>
</evidence>
<evidence type="ECO:0000256" key="2">
    <source>
        <dbReference type="SAM" id="SignalP"/>
    </source>
</evidence>
<name>A0A4S3B8G2_9ENTE</name>
<dbReference type="OrthoDB" id="2339326at2"/>
<feature type="signal peptide" evidence="2">
    <location>
        <begin position="1"/>
        <end position="26"/>
    </location>
</feature>
<feature type="domain" description="WxL" evidence="3">
    <location>
        <begin position="27"/>
        <end position="287"/>
    </location>
</feature>
<proteinExistence type="predicted"/>
<feature type="region of interest" description="Disordered" evidence="1">
    <location>
        <begin position="235"/>
        <end position="257"/>
    </location>
</feature>
<dbReference type="AlphaFoldDB" id="A0A4S3B8G2"/>
<reference evidence="4 5" key="1">
    <citation type="submission" date="2019-01" db="EMBL/GenBank/DDBJ databases">
        <title>Vagococcus silagei sp. nov. isolated from brewer's grain.</title>
        <authorList>
            <person name="Guu J.-R."/>
        </authorList>
    </citation>
    <scope>NUCLEOTIDE SEQUENCE [LARGE SCALE GENOMIC DNA]</scope>
    <source>
        <strain evidence="4 5">2B-2</strain>
    </source>
</reference>
<organism evidence="4 5">
    <name type="scientific">Vagococcus silagei</name>
    <dbReference type="NCBI Taxonomy" id="2508885"/>
    <lineage>
        <taxon>Bacteria</taxon>
        <taxon>Bacillati</taxon>
        <taxon>Bacillota</taxon>
        <taxon>Bacilli</taxon>
        <taxon>Lactobacillales</taxon>
        <taxon>Enterococcaceae</taxon>
        <taxon>Vagococcus</taxon>
    </lineage>
</organism>
<accession>A0A4S3B8G2</accession>
<feature type="chain" id="PRO_5020808385" evidence="2">
    <location>
        <begin position="27"/>
        <end position="289"/>
    </location>
</feature>
<evidence type="ECO:0000259" key="3">
    <source>
        <dbReference type="Pfam" id="PF13731"/>
    </source>
</evidence>
<dbReference type="EMBL" id="SDGV01000001">
    <property type="protein sequence ID" value="THB62333.1"/>
    <property type="molecule type" value="Genomic_DNA"/>
</dbReference>
<evidence type="ECO:0000313" key="4">
    <source>
        <dbReference type="EMBL" id="THB62333.1"/>
    </source>
</evidence>
<gene>
    <name evidence="4" type="ORF">ESZ54_00535</name>
</gene>
<protein>
    <submittedName>
        <fullName evidence="4">WxL domain-containing protein</fullName>
    </submittedName>
</protein>